<feature type="compositionally biased region" description="Polar residues" evidence="1">
    <location>
        <begin position="11"/>
        <end position="20"/>
    </location>
</feature>
<feature type="region of interest" description="Disordered" evidence="1">
    <location>
        <begin position="1"/>
        <end position="21"/>
    </location>
</feature>
<dbReference type="HOGENOM" id="CLU_2310781_0_0_1"/>
<keyword evidence="3" id="KW-1185">Reference proteome</keyword>
<dbReference type="Gramene" id="BGIOSGA023068-TA">
    <property type="protein sequence ID" value="BGIOSGA023068-PA"/>
    <property type="gene ID" value="BGIOSGA023068"/>
</dbReference>
<proteinExistence type="predicted"/>
<dbReference type="EMBL" id="CM000131">
    <property type="protein sequence ID" value="EEC80779.1"/>
    <property type="molecule type" value="Genomic_DNA"/>
</dbReference>
<gene>
    <name evidence="2" type="ORF">OsI_23304</name>
</gene>
<dbReference type="AlphaFoldDB" id="B8B3E5"/>
<dbReference type="Proteomes" id="UP000007015">
    <property type="component" value="Chromosome 6"/>
</dbReference>
<evidence type="ECO:0000313" key="2">
    <source>
        <dbReference type="EMBL" id="EEC80779.1"/>
    </source>
</evidence>
<protein>
    <submittedName>
        <fullName evidence="2">Uncharacterized protein</fullName>
    </submittedName>
</protein>
<accession>B8B3E5</accession>
<reference evidence="2 3" key="1">
    <citation type="journal article" date="2005" name="PLoS Biol.">
        <title>The genomes of Oryza sativa: a history of duplications.</title>
        <authorList>
            <person name="Yu J."/>
            <person name="Wang J."/>
            <person name="Lin W."/>
            <person name="Li S."/>
            <person name="Li H."/>
            <person name="Zhou J."/>
            <person name="Ni P."/>
            <person name="Dong W."/>
            <person name="Hu S."/>
            <person name="Zeng C."/>
            <person name="Zhang J."/>
            <person name="Zhang Y."/>
            <person name="Li R."/>
            <person name="Xu Z."/>
            <person name="Li S."/>
            <person name="Li X."/>
            <person name="Zheng H."/>
            <person name="Cong L."/>
            <person name="Lin L."/>
            <person name="Yin J."/>
            <person name="Geng J."/>
            <person name="Li G."/>
            <person name="Shi J."/>
            <person name="Liu J."/>
            <person name="Lv H."/>
            <person name="Li J."/>
            <person name="Wang J."/>
            <person name="Deng Y."/>
            <person name="Ran L."/>
            <person name="Shi X."/>
            <person name="Wang X."/>
            <person name="Wu Q."/>
            <person name="Li C."/>
            <person name="Ren X."/>
            <person name="Wang J."/>
            <person name="Wang X."/>
            <person name="Li D."/>
            <person name="Liu D."/>
            <person name="Zhang X."/>
            <person name="Ji Z."/>
            <person name="Zhao W."/>
            <person name="Sun Y."/>
            <person name="Zhang Z."/>
            <person name="Bao J."/>
            <person name="Han Y."/>
            <person name="Dong L."/>
            <person name="Ji J."/>
            <person name="Chen P."/>
            <person name="Wu S."/>
            <person name="Liu J."/>
            <person name="Xiao Y."/>
            <person name="Bu D."/>
            <person name="Tan J."/>
            <person name="Yang L."/>
            <person name="Ye C."/>
            <person name="Zhang J."/>
            <person name="Xu J."/>
            <person name="Zhou Y."/>
            <person name="Yu Y."/>
            <person name="Zhang B."/>
            <person name="Zhuang S."/>
            <person name="Wei H."/>
            <person name="Liu B."/>
            <person name="Lei M."/>
            <person name="Yu H."/>
            <person name="Li Y."/>
            <person name="Xu H."/>
            <person name="Wei S."/>
            <person name="He X."/>
            <person name="Fang L."/>
            <person name="Zhang Z."/>
            <person name="Zhang Y."/>
            <person name="Huang X."/>
            <person name="Su Z."/>
            <person name="Tong W."/>
            <person name="Li J."/>
            <person name="Tong Z."/>
            <person name="Li S."/>
            <person name="Ye J."/>
            <person name="Wang L."/>
            <person name="Fang L."/>
            <person name="Lei T."/>
            <person name="Chen C."/>
            <person name="Chen H."/>
            <person name="Xu Z."/>
            <person name="Li H."/>
            <person name="Huang H."/>
            <person name="Zhang F."/>
            <person name="Xu H."/>
            <person name="Li N."/>
            <person name="Zhao C."/>
            <person name="Li S."/>
            <person name="Dong L."/>
            <person name="Huang Y."/>
            <person name="Li L."/>
            <person name="Xi Y."/>
            <person name="Qi Q."/>
            <person name="Li W."/>
            <person name="Zhang B."/>
            <person name="Hu W."/>
            <person name="Zhang Y."/>
            <person name="Tian X."/>
            <person name="Jiao Y."/>
            <person name="Liang X."/>
            <person name="Jin J."/>
            <person name="Gao L."/>
            <person name="Zheng W."/>
            <person name="Hao B."/>
            <person name="Liu S."/>
            <person name="Wang W."/>
            <person name="Yuan L."/>
            <person name="Cao M."/>
            <person name="McDermott J."/>
            <person name="Samudrala R."/>
            <person name="Wang J."/>
            <person name="Wong G.K."/>
            <person name="Yang H."/>
        </authorList>
    </citation>
    <scope>NUCLEOTIDE SEQUENCE [LARGE SCALE GENOMIC DNA]</scope>
    <source>
        <strain evidence="3">cv. 93-11</strain>
    </source>
</reference>
<feature type="region of interest" description="Disordered" evidence="1">
    <location>
        <begin position="37"/>
        <end position="77"/>
    </location>
</feature>
<evidence type="ECO:0000313" key="3">
    <source>
        <dbReference type="Proteomes" id="UP000007015"/>
    </source>
</evidence>
<name>B8B3E5_ORYSI</name>
<organism evidence="2 3">
    <name type="scientific">Oryza sativa subsp. indica</name>
    <name type="common">Rice</name>
    <dbReference type="NCBI Taxonomy" id="39946"/>
    <lineage>
        <taxon>Eukaryota</taxon>
        <taxon>Viridiplantae</taxon>
        <taxon>Streptophyta</taxon>
        <taxon>Embryophyta</taxon>
        <taxon>Tracheophyta</taxon>
        <taxon>Spermatophyta</taxon>
        <taxon>Magnoliopsida</taxon>
        <taxon>Liliopsida</taxon>
        <taxon>Poales</taxon>
        <taxon>Poaceae</taxon>
        <taxon>BOP clade</taxon>
        <taxon>Oryzoideae</taxon>
        <taxon>Oryzeae</taxon>
        <taxon>Oryzinae</taxon>
        <taxon>Oryza</taxon>
        <taxon>Oryza sativa</taxon>
    </lineage>
</organism>
<evidence type="ECO:0000256" key="1">
    <source>
        <dbReference type="SAM" id="MobiDB-lite"/>
    </source>
</evidence>
<sequence>MDREEEVARSGQGSKQQWRWSSGGHLELVHFPQPTISALRPSLPQPPTRYTQRTKRRRMPGVGGGRSGSGGGVVRAGWRECEGERGWGEDKDVRGGERIR</sequence>
<feature type="compositionally biased region" description="Gly residues" evidence="1">
    <location>
        <begin position="61"/>
        <end position="74"/>
    </location>
</feature>